<evidence type="ECO:0000256" key="2">
    <source>
        <dbReference type="ARBA" id="ARBA00022741"/>
    </source>
</evidence>
<dbReference type="PRINTS" id="PR00449">
    <property type="entry name" value="RASTRNSFRMNG"/>
</dbReference>
<evidence type="ECO:0000256" key="4">
    <source>
        <dbReference type="ARBA" id="ARBA00023136"/>
    </source>
</evidence>
<protein>
    <submittedName>
        <fullName evidence="9">Uncharacterized protein</fullName>
    </submittedName>
</protein>
<dbReference type="Pfam" id="PF00071">
    <property type="entry name" value="Ras"/>
    <property type="match status" value="2"/>
</dbReference>
<evidence type="ECO:0000313" key="9">
    <source>
        <dbReference type="EMBL" id="KAG6504219.1"/>
    </source>
</evidence>
<gene>
    <name evidence="9" type="ORF">ZIOFF_036550</name>
</gene>
<keyword evidence="2" id="KW-0547">Nucleotide-binding</keyword>
<dbReference type="Gene3D" id="3.40.50.300">
    <property type="entry name" value="P-loop containing nucleotide triphosphate hydrolases"/>
    <property type="match status" value="1"/>
</dbReference>
<keyword evidence="5" id="KW-0449">Lipoprotein</keyword>
<dbReference type="PROSITE" id="PS51419">
    <property type="entry name" value="RAB"/>
    <property type="match status" value="1"/>
</dbReference>
<evidence type="ECO:0000256" key="5">
    <source>
        <dbReference type="ARBA" id="ARBA00023288"/>
    </source>
</evidence>
<dbReference type="FunFam" id="3.40.50.300:FF:000274">
    <property type="entry name" value="ras-related protein RABA5a"/>
    <property type="match status" value="1"/>
</dbReference>
<dbReference type="PROSITE" id="PS51420">
    <property type="entry name" value="RHO"/>
    <property type="match status" value="1"/>
</dbReference>
<accession>A0A8J5L2F4</accession>
<dbReference type="PROSITE" id="PS51421">
    <property type="entry name" value="RAS"/>
    <property type="match status" value="1"/>
</dbReference>
<name>A0A8J5L2F4_ZINOF</name>
<proteinExistence type="inferred from homology"/>
<feature type="region of interest" description="Disordered" evidence="8">
    <location>
        <begin position="37"/>
        <end position="65"/>
    </location>
</feature>
<evidence type="ECO:0000313" key="10">
    <source>
        <dbReference type="Proteomes" id="UP000734854"/>
    </source>
</evidence>
<dbReference type="SMART" id="SM00173">
    <property type="entry name" value="RAS"/>
    <property type="match status" value="1"/>
</dbReference>
<dbReference type="InterPro" id="IPR027417">
    <property type="entry name" value="P-loop_NTPase"/>
</dbReference>
<comment type="caution">
    <text evidence="9">The sequence shown here is derived from an EMBL/GenBank/DDBJ whole genome shotgun (WGS) entry which is preliminary data.</text>
</comment>
<dbReference type="NCBIfam" id="TIGR00231">
    <property type="entry name" value="small_GTP"/>
    <property type="match status" value="2"/>
</dbReference>
<keyword evidence="4" id="KW-0472">Membrane</keyword>
<reference evidence="9 10" key="1">
    <citation type="submission" date="2020-08" db="EMBL/GenBank/DDBJ databases">
        <title>Plant Genome Project.</title>
        <authorList>
            <person name="Zhang R.-G."/>
        </authorList>
    </citation>
    <scope>NUCLEOTIDE SEQUENCE [LARGE SCALE GENOMIC DNA]</scope>
    <source>
        <tissue evidence="9">Rhizome</tissue>
    </source>
</reference>
<dbReference type="InterPro" id="IPR050209">
    <property type="entry name" value="Rab_GTPases_membrane_traffic"/>
</dbReference>
<dbReference type="CDD" id="cd01868">
    <property type="entry name" value="Rab11_like"/>
    <property type="match status" value="1"/>
</dbReference>
<comment type="similarity">
    <text evidence="1">Belongs to the small GTPase superfamily. Rab family.</text>
</comment>
<organism evidence="9 10">
    <name type="scientific">Zingiber officinale</name>
    <name type="common">Ginger</name>
    <name type="synonym">Amomum zingiber</name>
    <dbReference type="NCBI Taxonomy" id="94328"/>
    <lineage>
        <taxon>Eukaryota</taxon>
        <taxon>Viridiplantae</taxon>
        <taxon>Streptophyta</taxon>
        <taxon>Embryophyta</taxon>
        <taxon>Tracheophyta</taxon>
        <taxon>Spermatophyta</taxon>
        <taxon>Magnoliopsida</taxon>
        <taxon>Liliopsida</taxon>
        <taxon>Zingiberales</taxon>
        <taxon>Zingiberaceae</taxon>
        <taxon>Zingiber</taxon>
    </lineage>
</organism>
<dbReference type="SMART" id="SM00174">
    <property type="entry name" value="RHO"/>
    <property type="match status" value="1"/>
</dbReference>
<keyword evidence="6" id="KW-0636">Prenylation</keyword>
<feature type="region of interest" description="Disordered" evidence="8">
    <location>
        <begin position="177"/>
        <end position="217"/>
    </location>
</feature>
<evidence type="ECO:0000256" key="7">
    <source>
        <dbReference type="ARBA" id="ARBA00037868"/>
    </source>
</evidence>
<dbReference type="InterPro" id="IPR005225">
    <property type="entry name" value="Small_GTP-bd"/>
</dbReference>
<dbReference type="EMBL" id="JACMSC010000010">
    <property type="protein sequence ID" value="KAG6504219.1"/>
    <property type="molecule type" value="Genomic_DNA"/>
</dbReference>
<dbReference type="GO" id="GO:0005525">
    <property type="term" value="F:GTP binding"/>
    <property type="evidence" value="ECO:0007669"/>
    <property type="project" value="UniProtKB-KW"/>
</dbReference>
<evidence type="ECO:0000256" key="6">
    <source>
        <dbReference type="ARBA" id="ARBA00023289"/>
    </source>
</evidence>
<dbReference type="GO" id="GO:0003924">
    <property type="term" value="F:GTPase activity"/>
    <property type="evidence" value="ECO:0007669"/>
    <property type="project" value="InterPro"/>
</dbReference>
<sequence>MACKLPPPSSSLSPPPPWIQALDQRLPIKNHSVVVMSTGSEKHASPRRASRSESVTEETSSSARNQLDLLQQLASPTSEGYEGVDGGLRRTVREQLSEAVGGRGGEFTLPLGKKLKASLSSLTVSQRRNIKRQAYLNEVGQRNDSAFFATVGAFVLLPPLAILAAAVATGYGRSKVPAEGLPARPSNGTWPGAQRSPRRATRRLPEPKPRPSQSHLQFQSAAAVGVGRGGAMAYRADDEYDYLFKVVLIGDSGVGKSNLLSRFTRNEFSLESKSTIGVEFATRSIRVDDKVIKAQIWDTAGQERSVVSFVRSETLVLVLDEISVLYRAITSAYYRGAVGALIVYDITRHVTFENLERWLKELRDHTDSNIVIMLVGNKADLRHLRAVSTEDAKDFAERERAFFMETSALESVNVEEAFTEVLSQIYNIASRKALEAADDSATLPKGQTINVGKDDVSAVKKVASPIFIFFWSLDVVIAILRRCLLVETRCQTPTLVVTGTTTAARCLSSLVLHRCLPSEIRRQTSTLVTTGTTTAAKHLSPPVLHRCTSGETRRQTSTLVVTRTTQSLNTPTSRTRFPSQCYPSSLLSLSFIRSNQHTRFFLRTPSNSPSL</sequence>
<keyword evidence="10" id="KW-1185">Reference proteome</keyword>
<dbReference type="GO" id="GO:0012505">
    <property type="term" value="C:endomembrane system"/>
    <property type="evidence" value="ECO:0007669"/>
    <property type="project" value="UniProtKB-SubCell"/>
</dbReference>
<dbReference type="Proteomes" id="UP000734854">
    <property type="component" value="Unassembled WGS sequence"/>
</dbReference>
<dbReference type="SMART" id="SM00176">
    <property type="entry name" value="RAN"/>
    <property type="match status" value="1"/>
</dbReference>
<dbReference type="AlphaFoldDB" id="A0A8J5L2F4"/>
<evidence type="ECO:0000256" key="1">
    <source>
        <dbReference type="ARBA" id="ARBA00006270"/>
    </source>
</evidence>
<dbReference type="PANTHER" id="PTHR47979">
    <property type="entry name" value="DRAB11-RELATED"/>
    <property type="match status" value="1"/>
</dbReference>
<comment type="subcellular location">
    <subcellularLocation>
        <location evidence="7">Endomembrane system</location>
        <topology evidence="7">Lipid-anchor</topology>
    </subcellularLocation>
</comment>
<dbReference type="InterPro" id="IPR001806">
    <property type="entry name" value="Small_GTPase"/>
</dbReference>
<evidence type="ECO:0000256" key="8">
    <source>
        <dbReference type="SAM" id="MobiDB-lite"/>
    </source>
</evidence>
<evidence type="ECO:0000256" key="3">
    <source>
        <dbReference type="ARBA" id="ARBA00023134"/>
    </source>
</evidence>
<dbReference type="SUPFAM" id="SSF52540">
    <property type="entry name" value="P-loop containing nucleoside triphosphate hydrolases"/>
    <property type="match status" value="1"/>
</dbReference>
<keyword evidence="3" id="KW-0342">GTP-binding</keyword>
<dbReference type="SMART" id="SM00175">
    <property type="entry name" value="RAB"/>
    <property type="match status" value="1"/>
</dbReference>